<gene>
    <name evidence="2" type="ORF">AsAng_0064340</name>
</gene>
<dbReference type="InterPro" id="IPR011032">
    <property type="entry name" value="GroES-like_sf"/>
</dbReference>
<dbReference type="PANTHER" id="PTHR44013:SF1">
    <property type="entry name" value="ZINC-TYPE ALCOHOL DEHYDROGENASE-LIKE PROTEIN C16A3.02C"/>
    <property type="match status" value="1"/>
</dbReference>
<evidence type="ECO:0000259" key="1">
    <source>
        <dbReference type="SMART" id="SM00829"/>
    </source>
</evidence>
<feature type="domain" description="Enoyl reductase (ER)" evidence="1">
    <location>
        <begin position="10"/>
        <end position="315"/>
    </location>
</feature>
<keyword evidence="2" id="KW-0614">Plasmid</keyword>
<dbReference type="AlphaFoldDB" id="A0A915YLX5"/>
<dbReference type="InterPro" id="IPR020843">
    <property type="entry name" value="ER"/>
</dbReference>
<dbReference type="Gene3D" id="3.90.180.10">
    <property type="entry name" value="Medium-chain alcohol dehydrogenases, catalytic domain"/>
    <property type="match status" value="1"/>
</dbReference>
<protein>
    <submittedName>
        <fullName evidence="2">NAD(P)-dependent alcohol dehydrogenase</fullName>
    </submittedName>
</protein>
<dbReference type="SMART" id="SM00829">
    <property type="entry name" value="PKS_ER"/>
    <property type="match status" value="1"/>
</dbReference>
<dbReference type="Proteomes" id="UP001060919">
    <property type="component" value="Plasmid pAUEa"/>
</dbReference>
<proteinExistence type="predicted"/>
<dbReference type="SUPFAM" id="SSF51735">
    <property type="entry name" value="NAD(P)-binding Rossmann-fold domains"/>
    <property type="match status" value="1"/>
</dbReference>
<sequence>MKAIVCTQYGAPEVLQLSEVSQPSPKEDEVLIKNYATAVSSGDSRLRKADPFLIRLIFGFLRPRQPILGFVVAGVVEAVGKNVTQFKKGDNVYGTTNMSFGAYAEYKCLPEKGVLALKPQNISYEEAASIPFGGNTALYFLKQANIQAGQKVLIYGASGAIGTAAIQLAKYWGAEVTGVCSTSNLELVKSLGADKVIDYTKEDFSQKKEVYDVVFETVGKSSLSSCKKALKKKGTLLLAASGLTGMLQALWASIFSSQKVIAGVMSETAEDLVFFNQLIEQGKIQPVIDKTYPLEQIIAAHRYVDKGRKKGNVIITIAH</sequence>
<dbReference type="KEGG" id="aup:AsAng_0064340"/>
<dbReference type="Pfam" id="PF08240">
    <property type="entry name" value="ADH_N"/>
    <property type="match status" value="1"/>
</dbReference>
<reference evidence="2" key="1">
    <citation type="submission" date="2022-09" db="EMBL/GenBank/DDBJ databases">
        <title>Aureispira anguillicida sp. nov., isolated from Leptocephalus of Japanese eel Anguilla japonica.</title>
        <authorList>
            <person name="Yuasa K."/>
            <person name="Mekata T."/>
            <person name="Ikunari K."/>
        </authorList>
    </citation>
    <scope>NUCLEOTIDE SEQUENCE</scope>
    <source>
        <strain evidence="2">EL160426</strain>
        <plasmid evidence="2">pAUEa</plasmid>
    </source>
</reference>
<evidence type="ECO:0000313" key="2">
    <source>
        <dbReference type="EMBL" id="BDS15650.1"/>
    </source>
</evidence>
<geneLocation type="plasmid" evidence="2 3">
    <name>pAUEa</name>
</geneLocation>
<evidence type="ECO:0000313" key="3">
    <source>
        <dbReference type="Proteomes" id="UP001060919"/>
    </source>
</evidence>
<dbReference type="Pfam" id="PF13602">
    <property type="entry name" value="ADH_zinc_N_2"/>
    <property type="match status" value="1"/>
</dbReference>
<dbReference type="RefSeq" id="WP_264793639.1">
    <property type="nucleotide sequence ID" value="NZ_AP026868.1"/>
</dbReference>
<dbReference type="CDD" id="cd08267">
    <property type="entry name" value="MDR1"/>
    <property type="match status" value="1"/>
</dbReference>
<dbReference type="InterPro" id="IPR013154">
    <property type="entry name" value="ADH-like_N"/>
</dbReference>
<accession>A0A915YLX5</accession>
<dbReference type="Gene3D" id="3.40.50.720">
    <property type="entry name" value="NAD(P)-binding Rossmann-like Domain"/>
    <property type="match status" value="1"/>
</dbReference>
<dbReference type="SUPFAM" id="SSF50129">
    <property type="entry name" value="GroES-like"/>
    <property type="match status" value="1"/>
</dbReference>
<name>A0A915YLX5_9BACT</name>
<dbReference type="EMBL" id="AP026868">
    <property type="protein sequence ID" value="BDS15650.1"/>
    <property type="molecule type" value="Genomic_DNA"/>
</dbReference>
<dbReference type="InterPro" id="IPR036291">
    <property type="entry name" value="NAD(P)-bd_dom_sf"/>
</dbReference>
<dbReference type="GO" id="GO:0016491">
    <property type="term" value="F:oxidoreductase activity"/>
    <property type="evidence" value="ECO:0007669"/>
    <property type="project" value="InterPro"/>
</dbReference>
<organism evidence="2 3">
    <name type="scientific">Aureispira anguillae</name>
    <dbReference type="NCBI Taxonomy" id="2864201"/>
    <lineage>
        <taxon>Bacteria</taxon>
        <taxon>Pseudomonadati</taxon>
        <taxon>Bacteroidota</taxon>
        <taxon>Saprospiria</taxon>
        <taxon>Saprospirales</taxon>
        <taxon>Saprospiraceae</taxon>
        <taxon>Aureispira</taxon>
    </lineage>
</organism>
<dbReference type="InterPro" id="IPR052733">
    <property type="entry name" value="Chloroplast_QOR"/>
</dbReference>
<dbReference type="PANTHER" id="PTHR44013">
    <property type="entry name" value="ZINC-TYPE ALCOHOL DEHYDROGENASE-LIKE PROTEIN C16A3.02C"/>
    <property type="match status" value="1"/>
</dbReference>
<keyword evidence="3" id="KW-1185">Reference proteome</keyword>